<comment type="caution">
    <text evidence="1">The sequence shown here is derived from an EMBL/GenBank/DDBJ whole genome shotgun (WGS) entry which is preliminary data.</text>
</comment>
<protein>
    <recommendedName>
        <fullName evidence="3">Velvet domain-containing protein</fullName>
    </recommendedName>
</protein>
<sequence length="176" mass="18562">MVPWQNGAGTETGSSSREYGLTFEIEPPASVRPGVAFTFPVIVAVRPVGAASNDPLQQLGASVLLRDETGTRSLLGLTGSTTSSVRSRNGNTTSGYARFGPLTLTNPGRYRLRVMLALNTSGGMTTRAFIDTTIIHVHAGAAASQNPTPAQVSRLQSLIPENIDISQADITAWQHA</sequence>
<proteinExistence type="predicted"/>
<gene>
    <name evidence="1" type="ORF">BDW59DRAFT_164449</name>
</gene>
<dbReference type="EMBL" id="JBFXLS010000067">
    <property type="protein sequence ID" value="KAL2820896.1"/>
    <property type="molecule type" value="Genomic_DNA"/>
</dbReference>
<evidence type="ECO:0008006" key="3">
    <source>
        <dbReference type="Google" id="ProtNLM"/>
    </source>
</evidence>
<keyword evidence="2" id="KW-1185">Reference proteome</keyword>
<dbReference type="Proteomes" id="UP001610335">
    <property type="component" value="Unassembled WGS sequence"/>
</dbReference>
<reference evidence="1 2" key="1">
    <citation type="submission" date="2024-07" db="EMBL/GenBank/DDBJ databases">
        <title>Section-level genome sequencing and comparative genomics of Aspergillus sections Usti and Cavernicolus.</title>
        <authorList>
            <consortium name="Lawrence Berkeley National Laboratory"/>
            <person name="Nybo J.L."/>
            <person name="Vesth T.C."/>
            <person name="Theobald S."/>
            <person name="Frisvad J.C."/>
            <person name="Larsen T.O."/>
            <person name="Kjaerboelling I."/>
            <person name="Rothschild-Mancinelli K."/>
            <person name="Lyhne E.K."/>
            <person name="Kogle M.E."/>
            <person name="Barry K."/>
            <person name="Clum A."/>
            <person name="Na H."/>
            <person name="Ledsgaard L."/>
            <person name="Lin J."/>
            <person name="Lipzen A."/>
            <person name="Kuo A."/>
            <person name="Riley R."/>
            <person name="Mondo S."/>
            <person name="LaButti K."/>
            <person name="Haridas S."/>
            <person name="Pangalinan J."/>
            <person name="Salamov A.A."/>
            <person name="Simmons B.A."/>
            <person name="Magnuson J.K."/>
            <person name="Chen J."/>
            <person name="Drula E."/>
            <person name="Henrissat B."/>
            <person name="Wiebenga A."/>
            <person name="Lubbers R.J."/>
            <person name="Gomes A.C."/>
            <person name="Makela M.R."/>
            <person name="Stajich J."/>
            <person name="Grigoriev I.V."/>
            <person name="Mortensen U.H."/>
            <person name="De vries R.P."/>
            <person name="Baker S.E."/>
            <person name="Andersen M.R."/>
        </authorList>
    </citation>
    <scope>NUCLEOTIDE SEQUENCE [LARGE SCALE GENOMIC DNA]</scope>
    <source>
        <strain evidence="1 2">CBS 600.67</strain>
    </source>
</reference>
<evidence type="ECO:0000313" key="1">
    <source>
        <dbReference type="EMBL" id="KAL2820896.1"/>
    </source>
</evidence>
<accession>A0ABR4HZI3</accession>
<name>A0ABR4HZI3_9EURO</name>
<organism evidence="1 2">
    <name type="scientific">Aspergillus cavernicola</name>
    <dbReference type="NCBI Taxonomy" id="176166"/>
    <lineage>
        <taxon>Eukaryota</taxon>
        <taxon>Fungi</taxon>
        <taxon>Dikarya</taxon>
        <taxon>Ascomycota</taxon>
        <taxon>Pezizomycotina</taxon>
        <taxon>Eurotiomycetes</taxon>
        <taxon>Eurotiomycetidae</taxon>
        <taxon>Eurotiales</taxon>
        <taxon>Aspergillaceae</taxon>
        <taxon>Aspergillus</taxon>
        <taxon>Aspergillus subgen. Nidulantes</taxon>
    </lineage>
</organism>
<evidence type="ECO:0000313" key="2">
    <source>
        <dbReference type="Proteomes" id="UP001610335"/>
    </source>
</evidence>